<dbReference type="GO" id="GO:0004553">
    <property type="term" value="F:hydrolase activity, hydrolyzing O-glycosyl compounds"/>
    <property type="evidence" value="ECO:0007669"/>
    <property type="project" value="TreeGrafter"/>
</dbReference>
<reference evidence="3" key="2">
    <citation type="submission" date="2021-08" db="EMBL/GenBank/DDBJ databases">
        <authorList>
            <person name="Tani A."/>
            <person name="Ola A."/>
            <person name="Ogura Y."/>
            <person name="Katsura K."/>
            <person name="Hayashi T."/>
        </authorList>
    </citation>
    <scope>NUCLEOTIDE SEQUENCE</scope>
    <source>
        <strain evidence="3">JCM 32048</strain>
    </source>
</reference>
<dbReference type="GO" id="GO:0005975">
    <property type="term" value="P:carbohydrate metabolic process"/>
    <property type="evidence" value="ECO:0007669"/>
    <property type="project" value="InterPro"/>
</dbReference>
<feature type="domain" description="GH15-like" evidence="1">
    <location>
        <begin position="240"/>
        <end position="461"/>
    </location>
</feature>
<dbReference type="Gene3D" id="1.50.10.10">
    <property type="match status" value="1"/>
</dbReference>
<proteinExistence type="predicted"/>
<dbReference type="Proteomes" id="UP001055286">
    <property type="component" value="Unassembled WGS sequence"/>
</dbReference>
<evidence type="ECO:0000313" key="4">
    <source>
        <dbReference type="Proteomes" id="UP001055286"/>
    </source>
</evidence>
<comment type="caution">
    <text evidence="3">The sequence shown here is derived from an EMBL/GenBank/DDBJ whole genome shotgun (WGS) entry which is preliminary data.</text>
</comment>
<dbReference type="SUPFAM" id="SSF48208">
    <property type="entry name" value="Six-hairpin glycosidases"/>
    <property type="match status" value="1"/>
</dbReference>
<dbReference type="InterPro" id="IPR011613">
    <property type="entry name" value="GH15-like"/>
</dbReference>
<keyword evidence="4" id="KW-1185">Reference proteome</keyword>
<evidence type="ECO:0000259" key="2">
    <source>
        <dbReference type="Pfam" id="PF19291"/>
    </source>
</evidence>
<accession>A0AA37HHT4</accession>
<dbReference type="PANTHER" id="PTHR31616:SF0">
    <property type="entry name" value="GLUCAN 1,4-ALPHA-GLUCOSIDASE"/>
    <property type="match status" value="1"/>
</dbReference>
<protein>
    <submittedName>
        <fullName evidence="3">Trehalase</fullName>
    </submittedName>
</protein>
<reference evidence="3" key="1">
    <citation type="journal article" date="2016" name="Front. Microbiol.">
        <title>Genome Sequence of the Piezophilic, Mesophilic Sulfate-Reducing Bacterium Desulfovibrio indicus J2T.</title>
        <authorList>
            <person name="Cao J."/>
            <person name="Maignien L."/>
            <person name="Shao Z."/>
            <person name="Alain K."/>
            <person name="Jebbar M."/>
        </authorList>
    </citation>
    <scope>NUCLEOTIDE SEQUENCE</scope>
    <source>
        <strain evidence="3">JCM 32048</strain>
    </source>
</reference>
<organism evidence="3 4">
    <name type="scientific">Methylobacterium frigidaeris</name>
    <dbReference type="NCBI Taxonomy" id="2038277"/>
    <lineage>
        <taxon>Bacteria</taxon>
        <taxon>Pseudomonadati</taxon>
        <taxon>Pseudomonadota</taxon>
        <taxon>Alphaproteobacteria</taxon>
        <taxon>Hyphomicrobiales</taxon>
        <taxon>Methylobacteriaceae</taxon>
        <taxon>Methylobacterium</taxon>
    </lineage>
</organism>
<dbReference type="Pfam" id="PF19291">
    <property type="entry name" value="TREH_N"/>
    <property type="match status" value="1"/>
</dbReference>
<dbReference type="PANTHER" id="PTHR31616">
    <property type="entry name" value="TREHALASE"/>
    <property type="match status" value="1"/>
</dbReference>
<dbReference type="Pfam" id="PF00723">
    <property type="entry name" value="Glyco_hydro_15"/>
    <property type="match status" value="1"/>
</dbReference>
<dbReference type="InterPro" id="IPR045582">
    <property type="entry name" value="Trehalase-like_N"/>
</dbReference>
<dbReference type="AlphaFoldDB" id="A0AA37HHT4"/>
<dbReference type="RefSeq" id="WP_238193153.1">
    <property type="nucleotide sequence ID" value="NZ_BPQJ01000047.1"/>
</dbReference>
<name>A0AA37HHT4_9HYPH</name>
<sequence length="465" mass="50899">MSEQTSADPGATQSTRLPGSEFPIQDYAALGDGRSVVLVASDGAVAWWCVPEMDSPPLFDSLLDPRAGGFFQVDAEGGRVVERRYRRDSNVLDTVLASDTGRGRLTESLNSSTAGRLPWCELARRVEVLSGTMTFRIRAVFGTRGDTASPWLQPNPNGCVFHVGPVLGMFRCSHNVRVTEEEDRTIAATVTLSEGERATVALLAGEDEPLGVSTMEEVDTRIDVSDEAWRRWAEGLRYDGPHRDAVRRSALALKLLLYSPSGAIAAAATTSLPEGIGGEKNYDYRDAWIRDAGYSVAAFLRVGAMPEAKAAFSWLMKRLDQHGPRVLYTLCGDVGPDERALELLGYRGSQPVLVGNAAALQHQHGIYGDIFETASLFVADGNVLDQRSAATLSALADQAADRWRQKDAGIWELREPQHYTMSKISAWQGLARAVELAEAGHLPSTCVPRWQRERDRIAAWIEEHC</sequence>
<dbReference type="InterPro" id="IPR012341">
    <property type="entry name" value="6hp_glycosidase-like_sf"/>
</dbReference>
<evidence type="ECO:0000259" key="1">
    <source>
        <dbReference type="Pfam" id="PF00723"/>
    </source>
</evidence>
<gene>
    <name evidence="3" type="ORF">MPEAHAMD_5992</name>
</gene>
<evidence type="ECO:0000313" key="3">
    <source>
        <dbReference type="EMBL" id="GJD65796.1"/>
    </source>
</evidence>
<dbReference type="InterPro" id="IPR008928">
    <property type="entry name" value="6-hairpin_glycosidase_sf"/>
</dbReference>
<dbReference type="EMBL" id="BPQJ01000047">
    <property type="protein sequence ID" value="GJD65796.1"/>
    <property type="molecule type" value="Genomic_DNA"/>
</dbReference>
<feature type="domain" description="Trehalase-like N-terminal" evidence="2">
    <location>
        <begin position="22"/>
        <end position="98"/>
    </location>
</feature>